<organism evidence="2 3">
    <name type="scientific">Duganella margarita</name>
    <dbReference type="NCBI Taxonomy" id="2692170"/>
    <lineage>
        <taxon>Bacteria</taxon>
        <taxon>Pseudomonadati</taxon>
        <taxon>Pseudomonadota</taxon>
        <taxon>Betaproteobacteria</taxon>
        <taxon>Burkholderiales</taxon>
        <taxon>Oxalobacteraceae</taxon>
        <taxon>Telluria group</taxon>
        <taxon>Duganella</taxon>
    </lineage>
</organism>
<proteinExistence type="predicted"/>
<reference evidence="2 3" key="1">
    <citation type="submission" date="2019-12" db="EMBL/GenBank/DDBJ databases">
        <title>Novel species isolated from a subtropical stream in China.</title>
        <authorList>
            <person name="Lu H."/>
        </authorList>
    </citation>
    <scope>NUCLEOTIDE SEQUENCE [LARGE SCALE GENOMIC DNA]</scope>
    <source>
        <strain evidence="2 3">FT134W</strain>
    </source>
</reference>
<dbReference type="Proteomes" id="UP000469734">
    <property type="component" value="Unassembled WGS sequence"/>
</dbReference>
<dbReference type="Gene3D" id="2.60.40.2280">
    <property type="entry name" value="Heavy-metal resistance protein CzcE"/>
    <property type="match status" value="1"/>
</dbReference>
<dbReference type="EMBL" id="WWCR01000012">
    <property type="protein sequence ID" value="MYM73224.1"/>
    <property type="molecule type" value="Genomic_DNA"/>
</dbReference>
<sequence length="108" mass="11371">MFNALRTTIIAAAFLTGAAHAAVNPNPQFGMAESNATADRQVTINANTKSVNVNNGDTVAFNVNGKTFTWHFDTLHAEEAFSLAKIAPAGVDTGNVTVYVGSNPLYRG</sequence>
<accession>A0A7X4KH39</accession>
<gene>
    <name evidence="2" type="ORF">GTP56_13590</name>
</gene>
<evidence type="ECO:0000313" key="2">
    <source>
        <dbReference type="EMBL" id="MYM73224.1"/>
    </source>
</evidence>
<dbReference type="Pfam" id="PF16986">
    <property type="entry name" value="CzcE"/>
    <property type="match status" value="1"/>
</dbReference>
<name>A0A7X4KH39_9BURK</name>
<feature type="chain" id="PRO_5031095309" evidence="1">
    <location>
        <begin position="22"/>
        <end position="108"/>
    </location>
</feature>
<evidence type="ECO:0000256" key="1">
    <source>
        <dbReference type="SAM" id="SignalP"/>
    </source>
</evidence>
<dbReference type="InterPro" id="IPR038674">
    <property type="entry name" value="CzcE_sf"/>
</dbReference>
<evidence type="ECO:0000313" key="3">
    <source>
        <dbReference type="Proteomes" id="UP000469734"/>
    </source>
</evidence>
<dbReference type="InterPro" id="IPR031560">
    <property type="entry name" value="CzcE"/>
</dbReference>
<dbReference type="AlphaFoldDB" id="A0A7X4KH39"/>
<protein>
    <submittedName>
        <fullName evidence="2">CzcE family metal-binding protein</fullName>
    </submittedName>
</protein>
<feature type="signal peptide" evidence="1">
    <location>
        <begin position="1"/>
        <end position="21"/>
    </location>
</feature>
<keyword evidence="1" id="KW-0732">Signal</keyword>
<dbReference type="RefSeq" id="WP_161050463.1">
    <property type="nucleotide sequence ID" value="NZ_WWCR01000012.1"/>
</dbReference>
<comment type="caution">
    <text evidence="2">The sequence shown here is derived from an EMBL/GenBank/DDBJ whole genome shotgun (WGS) entry which is preliminary data.</text>
</comment>